<evidence type="ECO:0000256" key="3">
    <source>
        <dbReference type="ARBA" id="ARBA00022692"/>
    </source>
</evidence>
<comment type="similarity">
    <text evidence="2 6">Belongs to the peroxisomal membrane protein PXMP2/4 family.</text>
</comment>
<dbReference type="EMBL" id="HBGG01033948">
    <property type="protein sequence ID" value="CAD9215548.1"/>
    <property type="molecule type" value="Transcribed_RNA"/>
</dbReference>
<evidence type="ECO:0000313" key="7">
    <source>
        <dbReference type="EMBL" id="CAD9215548.1"/>
    </source>
</evidence>
<sequence length="149" mass="16246">MAYAGMCIAPFGHFWYLGLDVVAARLFAVGSAANVAAKVAADSLVYGPLHVALFFGFMEIAEGNGLSGAAKKLEQDFWPTFAAELGFWPVFQALNFWRVPVEHQLLAVNIACIFDSTFLCWAKHQDQWATVLLEKLKGGTAAQGEEESD</sequence>
<gene>
    <name evidence="7" type="ORF">TCHU04912_LOCUS17788</name>
    <name evidence="8" type="ORF">TCHU04912_LOCUS17798</name>
</gene>
<name>A0A6U1JZS1_9CHLO</name>
<keyword evidence="4" id="KW-1133">Transmembrane helix</keyword>
<evidence type="ECO:0000256" key="4">
    <source>
        <dbReference type="ARBA" id="ARBA00022989"/>
    </source>
</evidence>
<dbReference type="EMBL" id="HBGG01033959">
    <property type="protein sequence ID" value="CAD9215558.1"/>
    <property type="molecule type" value="Transcribed_RNA"/>
</dbReference>
<dbReference type="InterPro" id="IPR007248">
    <property type="entry name" value="Mpv17_PMP22"/>
</dbReference>
<evidence type="ECO:0008006" key="9">
    <source>
        <dbReference type="Google" id="ProtNLM"/>
    </source>
</evidence>
<evidence type="ECO:0000256" key="6">
    <source>
        <dbReference type="RuleBase" id="RU363053"/>
    </source>
</evidence>
<evidence type="ECO:0000256" key="5">
    <source>
        <dbReference type="ARBA" id="ARBA00023136"/>
    </source>
</evidence>
<evidence type="ECO:0000256" key="1">
    <source>
        <dbReference type="ARBA" id="ARBA00004141"/>
    </source>
</evidence>
<dbReference type="PANTHER" id="PTHR11266:SF17">
    <property type="entry name" value="PROTEIN MPV17"/>
    <property type="match status" value="1"/>
</dbReference>
<dbReference type="Pfam" id="PF04117">
    <property type="entry name" value="Mpv17_PMP22"/>
    <property type="match status" value="1"/>
</dbReference>
<evidence type="ECO:0000256" key="2">
    <source>
        <dbReference type="ARBA" id="ARBA00006824"/>
    </source>
</evidence>
<keyword evidence="3" id="KW-0812">Transmembrane</keyword>
<proteinExistence type="inferred from homology"/>
<dbReference type="PANTHER" id="PTHR11266">
    <property type="entry name" value="PEROXISOMAL MEMBRANE PROTEIN 2, PXMP2 MPV17"/>
    <property type="match status" value="1"/>
</dbReference>
<protein>
    <recommendedName>
        <fullName evidence="9">Protein Mpv17</fullName>
    </recommendedName>
</protein>
<reference evidence="8" key="1">
    <citation type="submission" date="2021-01" db="EMBL/GenBank/DDBJ databases">
        <authorList>
            <person name="Corre E."/>
            <person name="Pelletier E."/>
            <person name="Niang G."/>
            <person name="Scheremetjew M."/>
            <person name="Finn R."/>
            <person name="Kale V."/>
            <person name="Holt S."/>
            <person name="Cochrane G."/>
            <person name="Meng A."/>
            <person name="Brown T."/>
            <person name="Cohen L."/>
        </authorList>
    </citation>
    <scope>NUCLEOTIDE SEQUENCE</scope>
    <source>
        <strain evidence="8">PLY429</strain>
    </source>
</reference>
<accession>A0A6U1JZS1</accession>
<organism evidence="8">
    <name type="scientific">Tetraselmis chuii</name>
    <dbReference type="NCBI Taxonomy" id="63592"/>
    <lineage>
        <taxon>Eukaryota</taxon>
        <taxon>Viridiplantae</taxon>
        <taxon>Chlorophyta</taxon>
        <taxon>core chlorophytes</taxon>
        <taxon>Chlorodendrophyceae</taxon>
        <taxon>Chlorodendrales</taxon>
        <taxon>Chlorodendraceae</taxon>
        <taxon>Tetraselmis</taxon>
    </lineage>
</organism>
<dbReference type="GO" id="GO:0005737">
    <property type="term" value="C:cytoplasm"/>
    <property type="evidence" value="ECO:0007669"/>
    <property type="project" value="TreeGrafter"/>
</dbReference>
<keyword evidence="5" id="KW-0472">Membrane</keyword>
<evidence type="ECO:0000313" key="8">
    <source>
        <dbReference type="EMBL" id="CAD9215558.1"/>
    </source>
</evidence>
<comment type="subcellular location">
    <subcellularLocation>
        <location evidence="1">Membrane</location>
        <topology evidence="1">Multi-pass membrane protein</topology>
    </subcellularLocation>
</comment>
<dbReference type="GO" id="GO:0016020">
    <property type="term" value="C:membrane"/>
    <property type="evidence" value="ECO:0007669"/>
    <property type="project" value="UniProtKB-SubCell"/>
</dbReference>
<dbReference type="AlphaFoldDB" id="A0A6U1JZS1"/>